<dbReference type="Pfam" id="PF01161">
    <property type="entry name" value="PBP"/>
    <property type="match status" value="1"/>
</dbReference>
<dbReference type="CDD" id="cd00866">
    <property type="entry name" value="PEBP_euk"/>
    <property type="match status" value="1"/>
</dbReference>
<gene>
    <name evidence="2" type="ORF">IE81DRAFT_34738</name>
</gene>
<dbReference type="EMBL" id="KZ819478">
    <property type="protein sequence ID" value="PWN39304.1"/>
    <property type="molecule type" value="Genomic_DNA"/>
</dbReference>
<sequence length="282" mass="29285">MQFRSACVTALASVLLQFRAAGIVPQSIPEERFQLSSILSLKYPDTGDVALGATTTRNATLQEPSWTLNYTEAVDDADPFASGLYTTVMVDFGAPGVGFPDGGQVRHYLANNNSLVVSGMSGTLMRTGQAITSYNAPNPPAGSGPHRYAQLVVEQPKGWVAPANFSAVMPLARGFQVEQYLNYSRLGSIIAATYYIVEGAPPTNVSVSATSTVPTATVEAVASSVSASLASAYASSTDRAGTFTPTPTGDHSDAAVARLSSPILASVATCLCVSMLAAFATL</sequence>
<keyword evidence="1" id="KW-0732">Signal</keyword>
<dbReference type="InterPro" id="IPR036610">
    <property type="entry name" value="PEBP-like_sf"/>
</dbReference>
<reference evidence="2 3" key="1">
    <citation type="journal article" date="2018" name="Mol. Biol. Evol.">
        <title>Broad Genomic Sampling Reveals a Smut Pathogenic Ancestry of the Fungal Clade Ustilaginomycotina.</title>
        <authorList>
            <person name="Kijpornyongpan T."/>
            <person name="Mondo S.J."/>
            <person name="Barry K."/>
            <person name="Sandor L."/>
            <person name="Lee J."/>
            <person name="Lipzen A."/>
            <person name="Pangilinan J."/>
            <person name="LaButti K."/>
            <person name="Hainaut M."/>
            <person name="Henrissat B."/>
            <person name="Grigoriev I.V."/>
            <person name="Spatafora J.W."/>
            <person name="Aime M.C."/>
        </authorList>
    </citation>
    <scope>NUCLEOTIDE SEQUENCE [LARGE SCALE GENOMIC DNA]</scope>
    <source>
        <strain evidence="2 3">MCA 4658</strain>
    </source>
</reference>
<dbReference type="SUPFAM" id="SSF49777">
    <property type="entry name" value="PEBP-like"/>
    <property type="match status" value="1"/>
</dbReference>
<proteinExistence type="predicted"/>
<dbReference type="GeneID" id="37038008"/>
<dbReference type="InterPro" id="IPR035810">
    <property type="entry name" value="PEBP_euk"/>
</dbReference>
<dbReference type="AlphaFoldDB" id="A0A316VPU1"/>
<dbReference type="OrthoDB" id="2506647at2759"/>
<dbReference type="PANTHER" id="PTHR11362">
    <property type="entry name" value="PHOSPHATIDYLETHANOLAMINE-BINDING PROTEIN"/>
    <property type="match status" value="1"/>
</dbReference>
<name>A0A316VPU1_9BASI</name>
<organism evidence="2 3">
    <name type="scientific">Ceraceosorus guamensis</name>
    <dbReference type="NCBI Taxonomy" id="1522189"/>
    <lineage>
        <taxon>Eukaryota</taxon>
        <taxon>Fungi</taxon>
        <taxon>Dikarya</taxon>
        <taxon>Basidiomycota</taxon>
        <taxon>Ustilaginomycotina</taxon>
        <taxon>Exobasidiomycetes</taxon>
        <taxon>Ceraceosorales</taxon>
        <taxon>Ceraceosoraceae</taxon>
        <taxon>Ceraceosorus</taxon>
    </lineage>
</organism>
<dbReference type="InterPro" id="IPR008914">
    <property type="entry name" value="PEBP"/>
</dbReference>
<evidence type="ECO:0000256" key="1">
    <source>
        <dbReference type="SAM" id="SignalP"/>
    </source>
</evidence>
<dbReference type="STRING" id="1522189.A0A316VPU1"/>
<dbReference type="RefSeq" id="XP_025366464.1">
    <property type="nucleotide sequence ID" value="XM_025516138.1"/>
</dbReference>
<dbReference type="Proteomes" id="UP000245783">
    <property type="component" value="Unassembled WGS sequence"/>
</dbReference>
<evidence type="ECO:0000313" key="2">
    <source>
        <dbReference type="EMBL" id="PWN39304.1"/>
    </source>
</evidence>
<feature type="signal peptide" evidence="1">
    <location>
        <begin position="1"/>
        <end position="22"/>
    </location>
</feature>
<accession>A0A316VPU1</accession>
<feature type="chain" id="PRO_5016348127" evidence="1">
    <location>
        <begin position="23"/>
        <end position="282"/>
    </location>
</feature>
<protein>
    <submittedName>
        <fullName evidence="2">PEBP-like protein</fullName>
    </submittedName>
</protein>
<dbReference type="InParanoid" id="A0A316VPU1"/>
<dbReference type="Gene3D" id="3.90.280.10">
    <property type="entry name" value="PEBP-like"/>
    <property type="match status" value="1"/>
</dbReference>
<keyword evidence="3" id="KW-1185">Reference proteome</keyword>
<evidence type="ECO:0000313" key="3">
    <source>
        <dbReference type="Proteomes" id="UP000245783"/>
    </source>
</evidence>
<dbReference type="PANTHER" id="PTHR11362:SF140">
    <property type="entry name" value="PEBP-LIKE PROTEIN"/>
    <property type="match status" value="1"/>
</dbReference>